<sequence length="590" mass="68150">MDEWKEQLSVGSNLKLLNSSYWTGWINALQERTIPYDIWEYLNPENSDKMAKQALLSDPGMVKVAPSISQIRNEIENAPEGSAASRKDAIVEYTLLREEYQFWKERRAQYLNQRKGLAFISTFIYNSLPKQYQYIVRQGKDLRKVIQDLDQRFNPTKDPSYITRLRTDWIKHLDSINRNTSIEAWCNKTLELQTELDYAKEETYSKELYRKLLENILPINELQWFHATMYEQLLIERRDIPTQEVLRKLEREWSLRIKSKKEAPKGTFSTFQGTQEEKPVTQEENSASYANQRCPCLANNSKWGHKPWKCYILNPDIAPEGWKPPKQASKRARDAMNSKPSSYRDWLSKQIKQYNSKHNSNLNQSQPSQKANSSNSTVRTDSFSLQGAFATKSRGKTTNSSGQTFNLNVASVDNGVNTSNWWILDCGSDCHVTNDASRFIDFTPIRGKLGTGDHYTEYEGIGTAKIYPIDPDNGLPHDITLKEVIYAPNFHLNLISESRLRKGGVCHDGMNNAVSNQLTGKILWNLTLKAGLWTFEPSPTSYHKKLNQKLTFNTQRGPIDSRNEHKSTIMYNIWHERLGHVGKRRIEMAS</sequence>
<comment type="caution">
    <text evidence="3">The sequence shown here is derived from an EMBL/GenBank/DDBJ whole genome shotgun (WGS) entry which is preliminary data.</text>
</comment>
<dbReference type="AlphaFoldDB" id="A0A9W9P5L6"/>
<feature type="domain" description="Retrovirus-related Pol polyprotein from transposon TNT 1-94-like beta-barrel" evidence="2">
    <location>
        <begin position="422"/>
        <end position="504"/>
    </location>
</feature>
<dbReference type="InterPro" id="IPR054722">
    <property type="entry name" value="PolX-like_BBD"/>
</dbReference>
<evidence type="ECO:0000313" key="3">
    <source>
        <dbReference type="EMBL" id="KAJ5238289.1"/>
    </source>
</evidence>
<dbReference type="EMBL" id="JAPQKS010000003">
    <property type="protein sequence ID" value="KAJ5238289.1"/>
    <property type="molecule type" value="Genomic_DNA"/>
</dbReference>
<feature type="region of interest" description="Disordered" evidence="1">
    <location>
        <begin position="321"/>
        <end position="343"/>
    </location>
</feature>
<evidence type="ECO:0000313" key="4">
    <source>
        <dbReference type="Proteomes" id="UP001150941"/>
    </source>
</evidence>
<proteinExistence type="predicted"/>
<dbReference type="Pfam" id="PF22936">
    <property type="entry name" value="Pol_BBD"/>
    <property type="match status" value="1"/>
</dbReference>
<reference evidence="3" key="2">
    <citation type="journal article" date="2023" name="IMA Fungus">
        <title>Comparative genomic study of the Penicillium genus elucidates a diverse pangenome and 15 lateral gene transfer events.</title>
        <authorList>
            <person name="Petersen C."/>
            <person name="Sorensen T."/>
            <person name="Nielsen M.R."/>
            <person name="Sondergaard T.E."/>
            <person name="Sorensen J.L."/>
            <person name="Fitzpatrick D.A."/>
            <person name="Frisvad J.C."/>
            <person name="Nielsen K.L."/>
        </authorList>
    </citation>
    <scope>NUCLEOTIDE SEQUENCE</scope>
    <source>
        <strain evidence="3">IBT 19713</strain>
    </source>
</reference>
<dbReference type="GeneID" id="83199508"/>
<feature type="region of interest" description="Disordered" evidence="1">
    <location>
        <begin position="357"/>
        <end position="380"/>
    </location>
</feature>
<accession>A0A9W9P5L6</accession>
<evidence type="ECO:0000259" key="2">
    <source>
        <dbReference type="Pfam" id="PF22936"/>
    </source>
</evidence>
<reference evidence="3" key="1">
    <citation type="submission" date="2022-11" db="EMBL/GenBank/DDBJ databases">
        <authorList>
            <person name="Petersen C."/>
        </authorList>
    </citation>
    <scope>NUCLEOTIDE SEQUENCE</scope>
    <source>
        <strain evidence="3">IBT 19713</strain>
    </source>
</reference>
<dbReference type="Proteomes" id="UP001150941">
    <property type="component" value="Unassembled WGS sequence"/>
</dbReference>
<dbReference type="OrthoDB" id="2663223at2759"/>
<keyword evidence="4" id="KW-1185">Reference proteome</keyword>
<organism evidence="3 4">
    <name type="scientific">Penicillium chermesinum</name>
    <dbReference type="NCBI Taxonomy" id="63820"/>
    <lineage>
        <taxon>Eukaryota</taxon>
        <taxon>Fungi</taxon>
        <taxon>Dikarya</taxon>
        <taxon>Ascomycota</taxon>
        <taxon>Pezizomycotina</taxon>
        <taxon>Eurotiomycetes</taxon>
        <taxon>Eurotiomycetidae</taxon>
        <taxon>Eurotiales</taxon>
        <taxon>Aspergillaceae</taxon>
        <taxon>Penicillium</taxon>
    </lineage>
</organism>
<name>A0A9W9P5L6_9EURO</name>
<dbReference type="RefSeq" id="XP_058331208.1">
    <property type="nucleotide sequence ID" value="XM_058472205.1"/>
</dbReference>
<gene>
    <name evidence="3" type="ORF">N7468_002908</name>
</gene>
<protein>
    <recommendedName>
        <fullName evidence="2">Retrovirus-related Pol polyprotein from transposon TNT 1-94-like beta-barrel domain-containing protein</fullName>
    </recommendedName>
</protein>
<evidence type="ECO:0000256" key="1">
    <source>
        <dbReference type="SAM" id="MobiDB-lite"/>
    </source>
</evidence>